<organism evidence="1">
    <name type="scientific">uncultured Caudovirales phage</name>
    <dbReference type="NCBI Taxonomy" id="2100421"/>
    <lineage>
        <taxon>Viruses</taxon>
        <taxon>Duplodnaviria</taxon>
        <taxon>Heunggongvirae</taxon>
        <taxon>Uroviricota</taxon>
        <taxon>Caudoviricetes</taxon>
        <taxon>Peduoviridae</taxon>
        <taxon>Maltschvirus</taxon>
        <taxon>Maltschvirus maltsch</taxon>
    </lineage>
</organism>
<sequence>MAKVTLEFDPFEDREEMESALNGAKWKMLVWDLDQHLRAEMKYNDSITGEVYEALEKVRNKLHELKSESGLTLE</sequence>
<reference evidence="1" key="1">
    <citation type="submission" date="2020-04" db="EMBL/GenBank/DDBJ databases">
        <authorList>
            <person name="Chiriac C."/>
            <person name="Salcher M."/>
            <person name="Ghai R."/>
            <person name="Kavagutti S V."/>
        </authorList>
    </citation>
    <scope>NUCLEOTIDE SEQUENCE</scope>
</reference>
<accession>A0A6J5NJZ1</accession>
<dbReference type="EMBL" id="LR796697">
    <property type="protein sequence ID" value="CAB4160150.1"/>
    <property type="molecule type" value="Genomic_DNA"/>
</dbReference>
<protein>
    <submittedName>
        <fullName evidence="1">Uncharacterized protein</fullName>
    </submittedName>
</protein>
<gene>
    <name evidence="1" type="ORF">UFOVP723_82</name>
</gene>
<name>A0A6J5NJZ1_9CAUD</name>
<evidence type="ECO:0000313" key="1">
    <source>
        <dbReference type="EMBL" id="CAB4160150.1"/>
    </source>
</evidence>
<proteinExistence type="predicted"/>